<dbReference type="PROSITE" id="PS50110">
    <property type="entry name" value="RESPONSE_REGULATORY"/>
    <property type="match status" value="1"/>
</dbReference>
<dbReference type="InterPro" id="IPR009057">
    <property type="entry name" value="Homeodomain-like_sf"/>
</dbReference>
<dbReference type="CDD" id="cd00009">
    <property type="entry name" value="AAA"/>
    <property type="match status" value="1"/>
</dbReference>
<feature type="domain" description="Sigma-54 factor interaction" evidence="10">
    <location>
        <begin position="128"/>
        <end position="357"/>
    </location>
</feature>
<dbReference type="AlphaFoldDB" id="A0A0U2VFA5"/>
<reference evidence="12 13" key="1">
    <citation type="submission" date="2015-03" db="EMBL/GenBank/DDBJ databases">
        <authorList>
            <person name="Murphy D."/>
        </authorList>
    </citation>
    <scope>NUCLEOTIDE SEQUENCE [LARGE SCALE GENOMIC DNA]</scope>
    <source>
        <strain evidence="12 13">KMM 520</strain>
    </source>
</reference>
<dbReference type="InterPro" id="IPR003593">
    <property type="entry name" value="AAA+_ATPase"/>
</dbReference>
<dbReference type="InterPro" id="IPR025943">
    <property type="entry name" value="Sigma_54_int_dom_ATP-bd_2"/>
</dbReference>
<feature type="region of interest" description="Disordered" evidence="9">
    <location>
        <begin position="403"/>
        <end position="429"/>
    </location>
</feature>
<dbReference type="GO" id="GO:0043565">
    <property type="term" value="F:sequence-specific DNA binding"/>
    <property type="evidence" value="ECO:0007669"/>
    <property type="project" value="InterPro"/>
</dbReference>
<dbReference type="Pfam" id="PF02954">
    <property type="entry name" value="HTH_8"/>
    <property type="match status" value="1"/>
</dbReference>
<feature type="compositionally biased region" description="Basic and acidic residues" evidence="9">
    <location>
        <begin position="404"/>
        <end position="423"/>
    </location>
</feature>
<protein>
    <submittedName>
        <fullName evidence="12">Two-component system, response regulator FlrC</fullName>
    </submittedName>
</protein>
<evidence type="ECO:0000256" key="3">
    <source>
        <dbReference type="ARBA" id="ARBA00022840"/>
    </source>
</evidence>
<evidence type="ECO:0000313" key="13">
    <source>
        <dbReference type="Proteomes" id="UP000065261"/>
    </source>
</evidence>
<dbReference type="SUPFAM" id="SSF46689">
    <property type="entry name" value="Homeodomain-like"/>
    <property type="match status" value="1"/>
</dbReference>
<name>A0A0U2VFA5_9GAMM</name>
<dbReference type="FunFam" id="3.40.50.300:FF:000006">
    <property type="entry name" value="DNA-binding transcriptional regulator NtrC"/>
    <property type="match status" value="1"/>
</dbReference>
<dbReference type="GO" id="GO:0005524">
    <property type="term" value="F:ATP binding"/>
    <property type="evidence" value="ECO:0007669"/>
    <property type="project" value="UniProtKB-KW"/>
</dbReference>
<dbReference type="GO" id="GO:0000160">
    <property type="term" value="P:phosphorelay signal transduction system"/>
    <property type="evidence" value="ECO:0007669"/>
    <property type="project" value="UniProtKB-KW"/>
</dbReference>
<proteinExistence type="predicted"/>
<dbReference type="InterPro" id="IPR027417">
    <property type="entry name" value="P-loop_NTPase"/>
</dbReference>
<dbReference type="InterPro" id="IPR001789">
    <property type="entry name" value="Sig_transdc_resp-reg_receiver"/>
</dbReference>
<dbReference type="PROSITE" id="PS00676">
    <property type="entry name" value="SIGMA54_INTERACT_2"/>
    <property type="match status" value="1"/>
</dbReference>
<keyword evidence="6" id="KW-0238">DNA-binding</keyword>
<dbReference type="PANTHER" id="PTHR32071:SF21">
    <property type="entry name" value="TRANSCRIPTIONAL REGULATORY PROTEIN FLGR"/>
    <property type="match status" value="1"/>
</dbReference>
<dbReference type="Gene3D" id="3.40.50.300">
    <property type="entry name" value="P-loop containing nucleotide triphosphate hydrolases"/>
    <property type="match status" value="1"/>
</dbReference>
<keyword evidence="7" id="KW-0804">Transcription</keyword>
<dbReference type="Proteomes" id="UP000065261">
    <property type="component" value="Chromosome I"/>
</dbReference>
<dbReference type="SUPFAM" id="SSF52540">
    <property type="entry name" value="P-loop containing nucleoside triphosphate hydrolases"/>
    <property type="match status" value="1"/>
</dbReference>
<dbReference type="KEGG" id="ptn:PTRA_a0900"/>
<evidence type="ECO:0000256" key="2">
    <source>
        <dbReference type="ARBA" id="ARBA00022741"/>
    </source>
</evidence>
<feature type="modified residue" description="4-aspartylphosphate" evidence="8">
    <location>
        <position position="53"/>
    </location>
</feature>
<evidence type="ECO:0000256" key="8">
    <source>
        <dbReference type="PROSITE-ProRule" id="PRU00169"/>
    </source>
</evidence>
<keyword evidence="1 8" id="KW-0597">Phosphoprotein</keyword>
<dbReference type="EMBL" id="CP011034">
    <property type="protein sequence ID" value="ALS32197.1"/>
    <property type="molecule type" value="Genomic_DNA"/>
</dbReference>
<dbReference type="Gene3D" id="1.10.10.60">
    <property type="entry name" value="Homeodomain-like"/>
    <property type="match status" value="1"/>
</dbReference>
<evidence type="ECO:0000256" key="9">
    <source>
        <dbReference type="SAM" id="MobiDB-lite"/>
    </source>
</evidence>
<evidence type="ECO:0000256" key="4">
    <source>
        <dbReference type="ARBA" id="ARBA00023012"/>
    </source>
</evidence>
<dbReference type="SUPFAM" id="SSF52172">
    <property type="entry name" value="CheY-like"/>
    <property type="match status" value="1"/>
</dbReference>
<dbReference type="FunFam" id="3.40.50.2300:FF:000018">
    <property type="entry name" value="DNA-binding transcriptional regulator NtrC"/>
    <property type="match status" value="1"/>
</dbReference>
<gene>
    <name evidence="12" type="primary">flrC</name>
    <name evidence="12" type="ORF">PTRA_a0900</name>
</gene>
<dbReference type="Gene3D" id="1.10.8.60">
    <property type="match status" value="1"/>
</dbReference>
<organism evidence="12">
    <name type="scientific">Pseudoalteromonas translucida KMM 520</name>
    <dbReference type="NCBI Taxonomy" id="1315283"/>
    <lineage>
        <taxon>Bacteria</taxon>
        <taxon>Pseudomonadati</taxon>
        <taxon>Pseudomonadota</taxon>
        <taxon>Gammaproteobacteria</taxon>
        <taxon>Alteromonadales</taxon>
        <taxon>Pseudoalteromonadaceae</taxon>
        <taxon>Pseudoalteromonas</taxon>
    </lineage>
</organism>
<keyword evidence="5" id="KW-0805">Transcription regulation</keyword>
<dbReference type="PATRIC" id="fig|1315283.4.peg.794"/>
<keyword evidence="3" id="KW-0067">ATP-binding</keyword>
<evidence type="ECO:0000313" key="12">
    <source>
        <dbReference type="EMBL" id="ALS32197.1"/>
    </source>
</evidence>
<dbReference type="Gene3D" id="3.40.50.2300">
    <property type="match status" value="1"/>
</dbReference>
<dbReference type="Pfam" id="PF00158">
    <property type="entry name" value="Sigma54_activat"/>
    <property type="match status" value="1"/>
</dbReference>
<dbReference type="OrthoDB" id="9804019at2"/>
<feature type="domain" description="Response regulatory" evidence="11">
    <location>
        <begin position="4"/>
        <end position="118"/>
    </location>
</feature>
<dbReference type="InterPro" id="IPR002078">
    <property type="entry name" value="Sigma_54_int"/>
</dbReference>
<dbReference type="InterPro" id="IPR002197">
    <property type="entry name" value="HTH_Fis"/>
</dbReference>
<sequence length="486" mass="53744">MSNTILVVEDDAGLREALIDTLEMSGIECVAADSAEQAMLLLKKESFSLVVSDVQMGAMSGLDLLRSIKLNYPDLPVLMMTAYATIDDAVEAMRLGAIDYMAKPFAPEVLLNMVSRYLPEKPKETDGPIVADPTSIQLLELASRVAKSDASVMVLGPSGSGKEVLARFIHDKSARAAKPFVAINCAAIPENMLEATLFGYEKGAFTGAIQACPGKFEQAQGGTILLDEITEMDLGLQVKLLRVLQEREVERLGSRKTIALDVRILATSNRNLKQAVADNQFREDLYYRLNVFPLMWRPLCERPGDIIVLAKHLIERHLIKAKQPLAILDKQAEQKLLSHTWPGNVRELDNVIQRALILRSGNSIGEQAIFIENLAPSNFVVEPAISESALTSAYYDNKTTTITNDEKLGDEKPDERIPNEQKSDLLAQDTGSYKDELKDKEHRIILETLARCQGKRKDVAETLGISPRTLRYKLAQMRDLGISLPA</sequence>
<dbReference type="GO" id="GO:0006355">
    <property type="term" value="P:regulation of DNA-templated transcription"/>
    <property type="evidence" value="ECO:0007669"/>
    <property type="project" value="InterPro"/>
</dbReference>
<dbReference type="PROSITE" id="PS00688">
    <property type="entry name" value="SIGMA54_INTERACT_3"/>
    <property type="match status" value="1"/>
</dbReference>
<dbReference type="PROSITE" id="PS50045">
    <property type="entry name" value="SIGMA54_INTERACT_4"/>
    <property type="match status" value="1"/>
</dbReference>
<dbReference type="InterPro" id="IPR011006">
    <property type="entry name" value="CheY-like_superfamily"/>
</dbReference>
<dbReference type="InterPro" id="IPR058031">
    <property type="entry name" value="AAA_lid_NorR"/>
</dbReference>
<dbReference type="SMART" id="SM00448">
    <property type="entry name" value="REC"/>
    <property type="match status" value="1"/>
</dbReference>
<dbReference type="Pfam" id="PF00072">
    <property type="entry name" value="Response_reg"/>
    <property type="match status" value="1"/>
</dbReference>
<dbReference type="Pfam" id="PF25601">
    <property type="entry name" value="AAA_lid_14"/>
    <property type="match status" value="1"/>
</dbReference>
<evidence type="ECO:0000256" key="7">
    <source>
        <dbReference type="ARBA" id="ARBA00023163"/>
    </source>
</evidence>
<accession>A0A0U2VFA5</accession>
<keyword evidence="2" id="KW-0547">Nucleotide-binding</keyword>
<dbReference type="PANTHER" id="PTHR32071">
    <property type="entry name" value="TRANSCRIPTIONAL REGULATORY PROTEIN"/>
    <property type="match status" value="1"/>
</dbReference>
<dbReference type="RefSeq" id="WP_058372784.1">
    <property type="nucleotide sequence ID" value="NZ_CP011034.1"/>
</dbReference>
<dbReference type="SMART" id="SM00382">
    <property type="entry name" value="AAA"/>
    <property type="match status" value="1"/>
</dbReference>
<keyword evidence="4" id="KW-0902">Two-component regulatory system</keyword>
<evidence type="ECO:0000256" key="5">
    <source>
        <dbReference type="ARBA" id="ARBA00023015"/>
    </source>
</evidence>
<evidence type="ECO:0000259" key="11">
    <source>
        <dbReference type="PROSITE" id="PS50110"/>
    </source>
</evidence>
<evidence type="ECO:0000256" key="1">
    <source>
        <dbReference type="ARBA" id="ARBA00022553"/>
    </source>
</evidence>
<dbReference type="InterPro" id="IPR025944">
    <property type="entry name" value="Sigma_54_int_dom_CS"/>
</dbReference>
<evidence type="ECO:0000256" key="6">
    <source>
        <dbReference type="ARBA" id="ARBA00023125"/>
    </source>
</evidence>
<evidence type="ECO:0000259" key="10">
    <source>
        <dbReference type="PROSITE" id="PS50045"/>
    </source>
</evidence>